<evidence type="ECO:0000256" key="4">
    <source>
        <dbReference type="ARBA" id="ARBA00048508"/>
    </source>
</evidence>
<dbReference type="PANTHER" id="PTHR42879:SF2">
    <property type="entry name" value="3-OXOACYL-[ACYL-CARRIER-PROTEIN] REDUCTASE FABG"/>
    <property type="match status" value="1"/>
</dbReference>
<dbReference type="PROSITE" id="PS00061">
    <property type="entry name" value="ADH_SHORT"/>
    <property type="match status" value="1"/>
</dbReference>
<name>A0A4R0RBE8_9APHY</name>
<evidence type="ECO:0000313" key="6">
    <source>
        <dbReference type="EMBL" id="TCD65281.1"/>
    </source>
</evidence>
<organism evidence="6 7">
    <name type="scientific">Steccherinum ochraceum</name>
    <dbReference type="NCBI Taxonomy" id="92696"/>
    <lineage>
        <taxon>Eukaryota</taxon>
        <taxon>Fungi</taxon>
        <taxon>Dikarya</taxon>
        <taxon>Basidiomycota</taxon>
        <taxon>Agaricomycotina</taxon>
        <taxon>Agaricomycetes</taxon>
        <taxon>Polyporales</taxon>
        <taxon>Steccherinaceae</taxon>
        <taxon>Steccherinum</taxon>
    </lineage>
</organism>
<dbReference type="GO" id="GO:0032787">
    <property type="term" value="P:monocarboxylic acid metabolic process"/>
    <property type="evidence" value="ECO:0007669"/>
    <property type="project" value="UniProtKB-ARBA"/>
</dbReference>
<dbReference type="Gene3D" id="3.40.50.720">
    <property type="entry name" value="NAD(P)-binding Rossmann-like Domain"/>
    <property type="match status" value="1"/>
</dbReference>
<sequence>MAHLSPFSRTVPEIGSPKWEEHIKPCPYTPHVAVITGAAQGIGKAIALRLADDGFDIAIADLSSQQEKLDEVVNEIMKKGRKAIAVPTDVIKESDVIFLIQRTVGELGGVDVMIANAGILRLGTFLEMTEETYDLVMNVNAKGVMFCYKHAAVQMIRQKRGGRIIGASSTVGKQAAPNMPAYSASKFAVRGLTQVFALEMMPHNITVNAYCPGFTLTDMVAHESDAFYGDGSPGSYLQHTSGIPKVAKAEPHVIASFVSYLCKPEAYFITGQSNSVCGGLTMS</sequence>
<dbReference type="PRINTS" id="PR00081">
    <property type="entry name" value="GDHRDH"/>
</dbReference>
<keyword evidence="3" id="KW-0521">NADP</keyword>
<comment type="catalytic activity">
    <reaction evidence="4">
        <text>a (3R)-hydroxyacyl-[ACP] + NADP(+) = a 3-oxoacyl-[ACP] + NADPH + H(+)</text>
        <dbReference type="Rhea" id="RHEA:17397"/>
        <dbReference type="Rhea" id="RHEA-COMP:9916"/>
        <dbReference type="Rhea" id="RHEA-COMP:9945"/>
        <dbReference type="ChEBI" id="CHEBI:15378"/>
        <dbReference type="ChEBI" id="CHEBI:57783"/>
        <dbReference type="ChEBI" id="CHEBI:58349"/>
        <dbReference type="ChEBI" id="CHEBI:78776"/>
        <dbReference type="ChEBI" id="CHEBI:78827"/>
        <dbReference type="EC" id="1.1.1.100"/>
    </reaction>
</comment>
<dbReference type="InterPro" id="IPR036291">
    <property type="entry name" value="NAD(P)-bd_dom_sf"/>
</dbReference>
<evidence type="ECO:0000256" key="5">
    <source>
        <dbReference type="RuleBase" id="RU000363"/>
    </source>
</evidence>
<dbReference type="PANTHER" id="PTHR42879">
    <property type="entry name" value="3-OXOACYL-(ACYL-CARRIER-PROTEIN) REDUCTASE"/>
    <property type="match status" value="1"/>
</dbReference>
<dbReference type="Pfam" id="PF00106">
    <property type="entry name" value="adh_short"/>
    <property type="match status" value="1"/>
</dbReference>
<dbReference type="AlphaFoldDB" id="A0A4R0RBE8"/>
<dbReference type="EMBL" id="RWJN01000189">
    <property type="protein sequence ID" value="TCD65281.1"/>
    <property type="molecule type" value="Genomic_DNA"/>
</dbReference>
<dbReference type="InterPro" id="IPR050259">
    <property type="entry name" value="SDR"/>
</dbReference>
<dbReference type="EC" id="1.1.1.100" evidence="2"/>
<evidence type="ECO:0000313" key="7">
    <source>
        <dbReference type="Proteomes" id="UP000292702"/>
    </source>
</evidence>
<gene>
    <name evidence="6" type="ORF">EIP91_002843</name>
</gene>
<comment type="similarity">
    <text evidence="1 5">Belongs to the short-chain dehydrogenases/reductases (SDR) family.</text>
</comment>
<comment type="caution">
    <text evidence="6">The sequence shown here is derived from an EMBL/GenBank/DDBJ whole genome shotgun (WGS) entry which is preliminary data.</text>
</comment>
<evidence type="ECO:0000256" key="2">
    <source>
        <dbReference type="ARBA" id="ARBA00012948"/>
    </source>
</evidence>
<protein>
    <recommendedName>
        <fullName evidence="2">3-oxoacyl-[acyl-carrier-protein] reductase</fullName>
        <ecNumber evidence="2">1.1.1.100</ecNumber>
    </recommendedName>
</protein>
<dbReference type="GO" id="GO:0004316">
    <property type="term" value="F:3-oxoacyl-[acyl-carrier-protein] reductase (NADPH) activity"/>
    <property type="evidence" value="ECO:0007669"/>
    <property type="project" value="UniProtKB-EC"/>
</dbReference>
<evidence type="ECO:0000256" key="1">
    <source>
        <dbReference type="ARBA" id="ARBA00006484"/>
    </source>
</evidence>
<dbReference type="FunFam" id="3.40.50.720:FF:000084">
    <property type="entry name" value="Short-chain dehydrogenase reductase"/>
    <property type="match status" value="1"/>
</dbReference>
<evidence type="ECO:0000256" key="3">
    <source>
        <dbReference type="ARBA" id="ARBA00022857"/>
    </source>
</evidence>
<keyword evidence="7" id="KW-1185">Reference proteome</keyword>
<dbReference type="SUPFAM" id="SSF51735">
    <property type="entry name" value="NAD(P)-binding Rossmann-fold domains"/>
    <property type="match status" value="1"/>
</dbReference>
<dbReference type="STRING" id="92696.A0A4R0RBE8"/>
<dbReference type="PRINTS" id="PR00080">
    <property type="entry name" value="SDRFAMILY"/>
</dbReference>
<accession>A0A4R0RBE8</accession>
<dbReference type="Proteomes" id="UP000292702">
    <property type="component" value="Unassembled WGS sequence"/>
</dbReference>
<dbReference type="InterPro" id="IPR020904">
    <property type="entry name" value="Sc_DH/Rdtase_CS"/>
</dbReference>
<proteinExistence type="inferred from homology"/>
<reference evidence="6 7" key="1">
    <citation type="submission" date="2018-11" db="EMBL/GenBank/DDBJ databases">
        <title>Genome assembly of Steccherinum ochraceum LE-BIN_3174, the white-rot fungus of the Steccherinaceae family (The Residual Polyporoid clade, Polyporales, Basidiomycota).</title>
        <authorList>
            <person name="Fedorova T.V."/>
            <person name="Glazunova O.A."/>
            <person name="Landesman E.O."/>
            <person name="Moiseenko K.V."/>
            <person name="Psurtseva N.V."/>
            <person name="Savinova O.S."/>
            <person name="Shakhova N.V."/>
            <person name="Tyazhelova T.V."/>
            <person name="Vasina D.V."/>
        </authorList>
    </citation>
    <scope>NUCLEOTIDE SEQUENCE [LARGE SCALE GENOMIC DNA]</scope>
    <source>
        <strain evidence="6 7">LE-BIN_3174</strain>
    </source>
</reference>
<dbReference type="InterPro" id="IPR002347">
    <property type="entry name" value="SDR_fam"/>
</dbReference>
<dbReference type="OrthoDB" id="498125at2759"/>